<proteinExistence type="inferred from homology"/>
<keyword evidence="3 5" id="KW-0175">Coiled coil</keyword>
<dbReference type="SUPFAM" id="SSF58113">
    <property type="entry name" value="Apolipoprotein A-I"/>
    <property type="match status" value="1"/>
</dbReference>
<dbReference type="PANTHER" id="PTHR30563">
    <property type="entry name" value="DNA RECOMBINATION PROTEIN RMUC"/>
    <property type="match status" value="1"/>
</dbReference>
<evidence type="ECO:0000256" key="3">
    <source>
        <dbReference type="ARBA" id="ARBA00023054"/>
    </source>
</evidence>
<gene>
    <name evidence="6" type="ORF">STRMA_1913</name>
</gene>
<organism evidence="6 7">
    <name type="scientific">Streptococcus macacae NCTC 11558</name>
    <dbReference type="NCBI Taxonomy" id="764298"/>
    <lineage>
        <taxon>Bacteria</taxon>
        <taxon>Bacillati</taxon>
        <taxon>Bacillota</taxon>
        <taxon>Bacilli</taxon>
        <taxon>Lactobacillales</taxon>
        <taxon>Streptococcaceae</taxon>
        <taxon>Streptococcus</taxon>
    </lineage>
</organism>
<dbReference type="OrthoDB" id="370725at2"/>
<dbReference type="GO" id="GO:0006310">
    <property type="term" value="P:DNA recombination"/>
    <property type="evidence" value="ECO:0007669"/>
    <property type="project" value="UniProtKB-KW"/>
</dbReference>
<accession>G5JX44</accession>
<dbReference type="AlphaFoldDB" id="G5JX44"/>
<reference evidence="6 7" key="1">
    <citation type="journal article" date="2014" name="Int. J. Syst. Evol. Microbiol.">
        <title>Phylogenomics and the dynamic genome evolution of the genus Streptococcus.</title>
        <authorList>
            <consortium name="The Broad Institute Genome Sequencing Platform"/>
            <person name="Richards V.P."/>
            <person name="Palmer S.R."/>
            <person name="Pavinski Bitar P.D."/>
            <person name="Qin X."/>
            <person name="Weinstock G.M."/>
            <person name="Highlander S.K."/>
            <person name="Town C.D."/>
            <person name="Burne R.A."/>
            <person name="Stanhope M.J."/>
        </authorList>
    </citation>
    <scope>NUCLEOTIDE SEQUENCE [LARGE SCALE GENOMIC DNA]</scope>
    <source>
        <strain evidence="6 7">NCTC 11558</strain>
    </source>
</reference>
<comment type="function">
    <text evidence="1">Involved in DNA recombination.</text>
</comment>
<keyword evidence="7" id="KW-1185">Reference proteome</keyword>
<dbReference type="InterPro" id="IPR003798">
    <property type="entry name" value="DNA_recombination_RmuC"/>
</dbReference>
<dbReference type="EMBL" id="AEUW02000001">
    <property type="protein sequence ID" value="EHJ52784.1"/>
    <property type="molecule type" value="Genomic_DNA"/>
</dbReference>
<dbReference type="Proteomes" id="UP000003573">
    <property type="component" value="Unassembled WGS sequence"/>
</dbReference>
<feature type="coiled-coil region" evidence="5">
    <location>
        <begin position="83"/>
        <end position="136"/>
    </location>
</feature>
<evidence type="ECO:0000256" key="5">
    <source>
        <dbReference type="SAM" id="Coils"/>
    </source>
</evidence>
<dbReference type="Pfam" id="PF02646">
    <property type="entry name" value="RmuC"/>
    <property type="match status" value="1"/>
</dbReference>
<dbReference type="RefSeq" id="WP_003081229.1">
    <property type="nucleotide sequence ID" value="NZ_AEUW02000001.1"/>
</dbReference>
<evidence type="ECO:0000313" key="6">
    <source>
        <dbReference type="EMBL" id="EHJ52784.1"/>
    </source>
</evidence>
<sequence>MTILIILLVLTVIFISIAIYLKLDKKQLELEKKLDNNVDNLSDQLSYQLEMFNKNQLLELSKEMTGLRNDLHQQFNDLREVLYQNLSDSRDRSDKRLEQINTQLAQSVKEMQSSNEKRLEEMRQTVEEKLDQTLHNRLKTSFETVSQQLENVNQGLGEMKTVARDVGTLNKVLSNTKTRGILGELQLGQIIEDIMTEAQYEREFPTVAGSSERVEYAIKLPGNNKDDYVYLPIDSKFPLEDYYRLEDAYELGEKEQIELCRKALLASLKRFAKDIQKKYLNPPETTNFGIMFLPTEGLYSEIVRNASFFDSLRRDEHIVVAGPSTLSALLNSLSVGFKTLSIQKNADDISKVLGNVKAEFNKFGGLLSKTQRQLNNASKNIDSLLSTRTNAIVRALNTVETYQDETAKTLPDISALEGLEGEEANEN</sequence>
<dbReference type="PANTHER" id="PTHR30563:SF0">
    <property type="entry name" value="DNA RECOMBINATION PROTEIN RMUC"/>
    <property type="match status" value="1"/>
</dbReference>
<dbReference type="Gene3D" id="1.20.120.20">
    <property type="entry name" value="Apolipoprotein"/>
    <property type="match status" value="1"/>
</dbReference>
<comment type="similarity">
    <text evidence="2">Belongs to the RmuC family.</text>
</comment>
<evidence type="ECO:0000256" key="1">
    <source>
        <dbReference type="ARBA" id="ARBA00003416"/>
    </source>
</evidence>
<keyword evidence="4" id="KW-0233">DNA recombination</keyword>
<name>G5JX44_9STRE</name>
<comment type="caution">
    <text evidence="6">The sequence shown here is derived from an EMBL/GenBank/DDBJ whole genome shotgun (WGS) entry which is preliminary data.</text>
</comment>
<evidence type="ECO:0000256" key="4">
    <source>
        <dbReference type="ARBA" id="ARBA00023172"/>
    </source>
</evidence>
<evidence type="ECO:0000313" key="7">
    <source>
        <dbReference type="Proteomes" id="UP000003573"/>
    </source>
</evidence>
<dbReference type="STRING" id="764298.STRMA_1913"/>
<evidence type="ECO:0000256" key="2">
    <source>
        <dbReference type="ARBA" id="ARBA00009840"/>
    </source>
</evidence>
<dbReference type="eggNOG" id="COG1322">
    <property type="taxonomic scope" value="Bacteria"/>
</dbReference>
<protein>
    <submittedName>
        <fullName evidence="6">RmuC domain protein</fullName>
    </submittedName>
</protein>